<dbReference type="AlphaFoldDB" id="A0A8B2NWX8"/>
<dbReference type="Gene3D" id="2.30.30.100">
    <property type="match status" value="1"/>
</dbReference>
<dbReference type="EMBL" id="QHHQ01000004">
    <property type="protein sequence ID" value="RAI00207.1"/>
    <property type="molecule type" value="Genomic_DNA"/>
</dbReference>
<keyword evidence="3" id="KW-1185">Reference proteome</keyword>
<protein>
    <recommendedName>
        <fullName evidence="1">BPL/LPL catalytic domain-containing protein</fullName>
    </recommendedName>
</protein>
<sequence>MSDLADAPLFPPLLSGEAVGTDPFAAAVERAAAGVRPGTILYRETEGALSAAIVLAPELPLADAVGVVFALQLALVDSLGALGPPELAVHLVWPDRARLNGAVGPVWRAAASHDDPDAEPDWLVVAVDIPLYTPGDRPGDTPERTTLAEEGFEPIGGRAILESLSRHMLVWINRFVDDGFAAIGPTWTAACDDVGGEIAAPVAGRMLGIDERGGLLVSCDGRTRTLPLTTMLQ</sequence>
<name>A0A8B2NWX8_9HYPH</name>
<dbReference type="InterPro" id="IPR045864">
    <property type="entry name" value="aa-tRNA-synth_II/BPL/LPL"/>
</dbReference>
<organism evidence="2 3">
    <name type="scientific">Acuticoccus sediminis</name>
    <dbReference type="NCBI Taxonomy" id="2184697"/>
    <lineage>
        <taxon>Bacteria</taxon>
        <taxon>Pseudomonadati</taxon>
        <taxon>Pseudomonadota</taxon>
        <taxon>Alphaproteobacteria</taxon>
        <taxon>Hyphomicrobiales</taxon>
        <taxon>Amorphaceae</taxon>
        <taxon>Acuticoccus</taxon>
    </lineage>
</organism>
<evidence type="ECO:0000313" key="3">
    <source>
        <dbReference type="Proteomes" id="UP000249590"/>
    </source>
</evidence>
<evidence type="ECO:0000259" key="1">
    <source>
        <dbReference type="Pfam" id="PF16917"/>
    </source>
</evidence>
<gene>
    <name evidence="2" type="ORF">DLJ53_21105</name>
</gene>
<comment type="caution">
    <text evidence="2">The sequence shown here is derived from an EMBL/GenBank/DDBJ whole genome shotgun (WGS) entry which is preliminary data.</text>
</comment>
<reference evidence="2 3" key="1">
    <citation type="submission" date="2018-05" db="EMBL/GenBank/DDBJ databases">
        <title>Acuticoccus sediminis sp. nov., isolated from deep-sea sediment of Indian Ocean.</title>
        <authorList>
            <person name="Liu X."/>
            <person name="Lai Q."/>
            <person name="Du Y."/>
            <person name="Sun F."/>
            <person name="Zhang X."/>
            <person name="Wang S."/>
            <person name="Shao Z."/>
        </authorList>
    </citation>
    <scope>NUCLEOTIDE SEQUENCE [LARGE SCALE GENOMIC DNA]</scope>
    <source>
        <strain evidence="2 3">PTG4-2</strain>
    </source>
</reference>
<feature type="domain" description="BPL/LPL catalytic" evidence="1">
    <location>
        <begin position="10"/>
        <end position="188"/>
    </location>
</feature>
<dbReference type="Proteomes" id="UP000249590">
    <property type="component" value="Unassembled WGS sequence"/>
</dbReference>
<dbReference type="InterPro" id="IPR004143">
    <property type="entry name" value="BPL_LPL_catalytic"/>
</dbReference>
<accession>A0A8B2NWX8</accession>
<dbReference type="Gene3D" id="3.30.930.10">
    <property type="entry name" value="Bira Bifunctional Protein, Domain 2"/>
    <property type="match status" value="1"/>
</dbReference>
<evidence type="ECO:0000313" key="2">
    <source>
        <dbReference type="EMBL" id="RAI00207.1"/>
    </source>
</evidence>
<dbReference type="Pfam" id="PF16917">
    <property type="entry name" value="BPL_LplA_LipB_2"/>
    <property type="match status" value="1"/>
</dbReference>
<dbReference type="RefSeq" id="WP_111348876.1">
    <property type="nucleotide sequence ID" value="NZ_QHHQ01000004.1"/>
</dbReference>
<dbReference type="OrthoDB" id="7657788at2"/>
<proteinExistence type="predicted"/>